<feature type="transmembrane region" description="Helical" evidence="6">
    <location>
        <begin position="907"/>
        <end position="928"/>
    </location>
</feature>
<dbReference type="Pfam" id="PF02010">
    <property type="entry name" value="REJ"/>
    <property type="match status" value="1"/>
</dbReference>
<dbReference type="InterPro" id="IPR036392">
    <property type="entry name" value="PLAT/LH2_dom_sf"/>
</dbReference>
<comment type="caution">
    <text evidence="9">The sequence shown here is derived from an EMBL/GenBank/DDBJ whole genome shotgun (WGS) entry which is preliminary data.</text>
</comment>
<keyword evidence="7" id="KW-0732">Signal</keyword>
<proteinExistence type="predicted"/>
<dbReference type="Proteomes" id="UP001359485">
    <property type="component" value="Unassembled WGS sequence"/>
</dbReference>
<sequence length="1190" mass="135749">MLAKTIVFIGLVVHQALLECTPDRLKFLGLPEQLKRNVPYVVEIRVDKCPGLKTLYYAWEIRKSEECKTIKVASTPFILLNGYDLVWEDAFGAGYILSVRVSHYSNMTASLKAERIFRYTPNEMHIEILGGPRKTHRYQTDLVLNAAVRSRDHSFSPAENAFEGNEITWFTEPPLRGVNFTSLNVTVSTKLLELNKTYNFTLKVVRNKIPGFKETQIVSQIVTITSVDSDLEIECVQNCLLPHSKEVTVLRVVWRRNSQLSSYRWITEPEIDSNKIHFENGSDKLVLAAGAIKPNNLFTVEVINNLTAKNKRELSNSKSISSYSMKFTQDIQSGTCEITPKSGISGLTKFNVICRGFGSVHGIRRYSIYHSQSGVLLNTDGNSIAENMYLPEGNPSILIVKIHDNYFNQKEVKLEVEVKPFKAGLKNLTVKAALNRLILNQLPNSWLSIQLIQSRNTIVQIVAFALDAIDKAPEIKDPLKKLWHQRLAECVYNSMPVDYWTGQQILSIIARLESKRLETDTITLRLIGKSTKNSAIALYFSITQGEMNIPYSELYNFGQTIFLMCSKFVREISQLKKILDTPTPVYGEWSYDQMNSTKVEIWDDMKEVTISIIASSEVIGAIMLSGFDKEGTEVMFKTTTLIFKTKRTMKESLKPEKIFIKGEAKSFVVLSTALVDELKSYTYVDYQFTVFKINPFWWHPNASSLNVNFIQFGFFKQWERIITKTYPLRIGLGMKVVPKTVLSNTLSNSQKILIYKVESGQRSLLVLNFENTNATYRVTTSDCYCSEKDFERGKDIKPGAHGNDNTMKIWHGSKNVTYICFKKITADDHVTYNVTLSSFGCARWDTTTGGWSREECVVTNVDSNKGGILDCLCKHTSMFTGQVFAPTATLSKYESIDFFITKKFNSAMIVIVAIVVLLWLILSICACIKDSKRKEINSITSLYDNVPGDKNPYLMVIFTGPYFDAGTTADVAFQVIGKRSNSRIHLLKSPNNRLLQRGGQDWILFYTPYRLGVIKNIKLWHNCKGRKPHWYCQRIIIRNLRNGVQYCFIVEKWFSLIWGSGKICHEIPLLPRDKLKSFRVLFPIKIETMFKNNYIWLNITRKNCTTNFSNLERVSCAFLFILVAMVTSAVLYETPTHTATDSIDENSYTLEGRHIIVALKSLLIASAATFVVAFLFQHSTPRHLIKRRWY</sequence>
<keyword evidence="10" id="KW-1185">Reference proteome</keyword>
<dbReference type="Pfam" id="PF01477">
    <property type="entry name" value="PLAT"/>
    <property type="match status" value="1"/>
</dbReference>
<dbReference type="PROSITE" id="PS50095">
    <property type="entry name" value="PLAT"/>
    <property type="match status" value="1"/>
</dbReference>
<evidence type="ECO:0000256" key="1">
    <source>
        <dbReference type="ARBA" id="ARBA00004370"/>
    </source>
</evidence>
<evidence type="ECO:0000256" key="4">
    <source>
        <dbReference type="ARBA" id="ARBA00023136"/>
    </source>
</evidence>
<dbReference type="PANTHER" id="PTHR10877">
    <property type="entry name" value="POLYCYSTIN FAMILY MEMBER"/>
    <property type="match status" value="1"/>
</dbReference>
<evidence type="ECO:0000313" key="10">
    <source>
        <dbReference type="Proteomes" id="UP001359485"/>
    </source>
</evidence>
<feature type="transmembrane region" description="Helical" evidence="6">
    <location>
        <begin position="1152"/>
        <end position="1176"/>
    </location>
</feature>
<dbReference type="Gene3D" id="2.60.60.20">
    <property type="entry name" value="PLAT/LH2 domain"/>
    <property type="match status" value="1"/>
</dbReference>
<gene>
    <name evidence="9" type="ORF">RUM44_008052</name>
</gene>
<evidence type="ECO:0000259" key="8">
    <source>
        <dbReference type="PROSITE" id="PS50095"/>
    </source>
</evidence>
<evidence type="ECO:0000256" key="3">
    <source>
        <dbReference type="ARBA" id="ARBA00022989"/>
    </source>
</evidence>
<evidence type="ECO:0000256" key="7">
    <source>
        <dbReference type="SAM" id="SignalP"/>
    </source>
</evidence>
<dbReference type="InterPro" id="IPR051223">
    <property type="entry name" value="Polycystin"/>
</dbReference>
<evidence type="ECO:0000313" key="9">
    <source>
        <dbReference type="EMBL" id="KAK6637630.1"/>
    </source>
</evidence>
<keyword evidence="3 6" id="KW-1133">Transmembrane helix</keyword>
<keyword evidence="2 6" id="KW-0812">Transmembrane</keyword>
<feature type="transmembrane region" description="Helical" evidence="6">
    <location>
        <begin position="1111"/>
        <end position="1132"/>
    </location>
</feature>
<dbReference type="InterPro" id="IPR001024">
    <property type="entry name" value="PLAT/LH2_dom"/>
</dbReference>
<reference evidence="9 10" key="1">
    <citation type="submission" date="2023-09" db="EMBL/GenBank/DDBJ databases">
        <title>Genomes of two closely related lineages of the louse Polyplax serrata with different host specificities.</title>
        <authorList>
            <person name="Martinu J."/>
            <person name="Tarabai H."/>
            <person name="Stefka J."/>
            <person name="Hypsa V."/>
        </authorList>
    </citation>
    <scope>NUCLEOTIDE SEQUENCE [LARGE SCALE GENOMIC DNA]</scope>
    <source>
        <strain evidence="9">98ZLc_SE</strain>
    </source>
</reference>
<dbReference type="InterPro" id="IPR000203">
    <property type="entry name" value="GPS"/>
</dbReference>
<keyword evidence="4 6" id="KW-0472">Membrane</keyword>
<comment type="subcellular location">
    <subcellularLocation>
        <location evidence="1">Membrane</location>
    </subcellularLocation>
</comment>
<feature type="domain" description="PLAT" evidence="8">
    <location>
        <begin position="951"/>
        <end position="1068"/>
    </location>
</feature>
<organism evidence="9 10">
    <name type="scientific">Polyplax serrata</name>
    <name type="common">Common mouse louse</name>
    <dbReference type="NCBI Taxonomy" id="468196"/>
    <lineage>
        <taxon>Eukaryota</taxon>
        <taxon>Metazoa</taxon>
        <taxon>Ecdysozoa</taxon>
        <taxon>Arthropoda</taxon>
        <taxon>Hexapoda</taxon>
        <taxon>Insecta</taxon>
        <taxon>Pterygota</taxon>
        <taxon>Neoptera</taxon>
        <taxon>Paraneoptera</taxon>
        <taxon>Psocodea</taxon>
        <taxon>Troctomorpha</taxon>
        <taxon>Phthiraptera</taxon>
        <taxon>Anoplura</taxon>
        <taxon>Polyplacidae</taxon>
        <taxon>Polyplax</taxon>
    </lineage>
</organism>
<evidence type="ECO:0000256" key="5">
    <source>
        <dbReference type="PROSITE-ProRule" id="PRU00152"/>
    </source>
</evidence>
<comment type="caution">
    <text evidence="5">Lacks conserved residue(s) required for the propagation of feature annotation.</text>
</comment>
<name>A0ABR1BBM9_POLSC</name>
<dbReference type="SUPFAM" id="SSF49723">
    <property type="entry name" value="Lipase/lipooxygenase domain (PLAT/LH2 domain)"/>
    <property type="match status" value="1"/>
</dbReference>
<dbReference type="InterPro" id="IPR002859">
    <property type="entry name" value="PKD/REJ-like"/>
</dbReference>
<evidence type="ECO:0000256" key="2">
    <source>
        <dbReference type="ARBA" id="ARBA00022692"/>
    </source>
</evidence>
<dbReference type="EMBL" id="JAWJWF010000002">
    <property type="protein sequence ID" value="KAK6637630.1"/>
    <property type="molecule type" value="Genomic_DNA"/>
</dbReference>
<evidence type="ECO:0000256" key="6">
    <source>
        <dbReference type="SAM" id="Phobius"/>
    </source>
</evidence>
<protein>
    <recommendedName>
        <fullName evidence="8">PLAT domain-containing protein</fullName>
    </recommendedName>
</protein>
<feature type="signal peptide" evidence="7">
    <location>
        <begin position="1"/>
        <end position="18"/>
    </location>
</feature>
<accession>A0ABR1BBM9</accession>
<dbReference type="SMART" id="SM00303">
    <property type="entry name" value="GPS"/>
    <property type="match status" value="1"/>
</dbReference>
<feature type="chain" id="PRO_5047521454" description="PLAT domain-containing protein" evidence="7">
    <location>
        <begin position="19"/>
        <end position="1190"/>
    </location>
</feature>
<dbReference type="PANTHER" id="PTHR10877:SF183">
    <property type="entry name" value="AT14535P-RELATED"/>
    <property type="match status" value="1"/>
</dbReference>